<dbReference type="eggNOG" id="COG0063">
    <property type="taxonomic scope" value="Bacteria"/>
</dbReference>
<evidence type="ECO:0000256" key="10">
    <source>
        <dbReference type="ARBA" id="ARBA00023027"/>
    </source>
</evidence>
<evidence type="ECO:0000313" key="22">
    <source>
        <dbReference type="EMBL" id="CBY83422.1"/>
    </source>
</evidence>
<dbReference type="STRING" id="936155.HFELIS_13380"/>
<feature type="binding site" evidence="18">
    <location>
        <position position="55"/>
    </location>
    <ligand>
        <name>K(+)</name>
        <dbReference type="ChEBI" id="CHEBI:29103"/>
    </ligand>
</feature>
<dbReference type="GO" id="GO:0052856">
    <property type="term" value="F:NAD(P)HX epimerase activity"/>
    <property type="evidence" value="ECO:0007669"/>
    <property type="project" value="UniProtKB-UniRule"/>
</dbReference>
<evidence type="ECO:0000256" key="12">
    <source>
        <dbReference type="ARBA" id="ARBA00023239"/>
    </source>
</evidence>
<dbReference type="InterPro" id="IPR004443">
    <property type="entry name" value="YjeF_N_dom"/>
</dbReference>
<evidence type="ECO:0000259" key="21">
    <source>
        <dbReference type="PROSITE" id="PS51385"/>
    </source>
</evidence>
<dbReference type="HOGENOM" id="CLU_024853_4_2_7"/>
<comment type="catalytic activity">
    <reaction evidence="16 17 19">
        <text>(6S)-NADPHX + ADP = AMP + phosphate + NADPH + H(+)</text>
        <dbReference type="Rhea" id="RHEA:32235"/>
        <dbReference type="ChEBI" id="CHEBI:15378"/>
        <dbReference type="ChEBI" id="CHEBI:43474"/>
        <dbReference type="ChEBI" id="CHEBI:57783"/>
        <dbReference type="ChEBI" id="CHEBI:64076"/>
        <dbReference type="ChEBI" id="CHEBI:456215"/>
        <dbReference type="ChEBI" id="CHEBI:456216"/>
        <dbReference type="EC" id="4.2.1.136"/>
    </reaction>
</comment>
<keyword evidence="23" id="KW-1185">Reference proteome</keyword>
<comment type="catalytic activity">
    <reaction evidence="1 18 19">
        <text>(6R)-NADHX = (6S)-NADHX</text>
        <dbReference type="Rhea" id="RHEA:32215"/>
        <dbReference type="ChEBI" id="CHEBI:64074"/>
        <dbReference type="ChEBI" id="CHEBI:64075"/>
        <dbReference type="EC" id="5.1.99.6"/>
    </reaction>
</comment>
<evidence type="ECO:0000256" key="16">
    <source>
        <dbReference type="ARBA" id="ARBA00049209"/>
    </source>
</evidence>
<evidence type="ECO:0000256" key="6">
    <source>
        <dbReference type="ARBA" id="ARBA00022741"/>
    </source>
</evidence>
<keyword evidence="8 17" id="KW-0521">NADP</keyword>
<evidence type="ECO:0000256" key="9">
    <source>
        <dbReference type="ARBA" id="ARBA00022958"/>
    </source>
</evidence>
<comment type="similarity">
    <text evidence="4 19">In the C-terminal section; belongs to the NnrD/CARKD family.</text>
</comment>
<comment type="cofactor">
    <cofactor evidence="17">
        <name>Mg(2+)</name>
        <dbReference type="ChEBI" id="CHEBI:18420"/>
    </cofactor>
</comment>
<keyword evidence="11 18" id="KW-0413">Isomerase</keyword>
<comment type="similarity">
    <text evidence="18">Belongs to the NnrE/AIBP family.</text>
</comment>
<dbReference type="Gene3D" id="3.40.1190.20">
    <property type="match status" value="1"/>
</dbReference>
<keyword evidence="13" id="KW-0511">Multifunctional enzyme</keyword>
<dbReference type="PROSITE" id="PS51383">
    <property type="entry name" value="YJEF_C_3"/>
    <property type="match status" value="1"/>
</dbReference>
<dbReference type="NCBIfam" id="TIGR00196">
    <property type="entry name" value="yjeF_cterm"/>
    <property type="match status" value="1"/>
</dbReference>
<dbReference type="InterPro" id="IPR036652">
    <property type="entry name" value="YjeF_N_dom_sf"/>
</dbReference>
<dbReference type="eggNOG" id="COG0062">
    <property type="taxonomic scope" value="Bacteria"/>
</dbReference>
<evidence type="ECO:0000313" key="23">
    <source>
        <dbReference type="Proteomes" id="UP000007934"/>
    </source>
</evidence>
<dbReference type="InterPro" id="IPR017953">
    <property type="entry name" value="Carbohydrate_kinase_pred_CS"/>
</dbReference>
<dbReference type="GO" id="GO:0046872">
    <property type="term" value="F:metal ion binding"/>
    <property type="evidence" value="ECO:0007669"/>
    <property type="project" value="UniProtKB-UniRule"/>
</dbReference>
<dbReference type="OrthoDB" id="9806925at2"/>
<name>E7AA03_HELFC</name>
<dbReference type="SUPFAM" id="SSF53613">
    <property type="entry name" value="Ribokinase-like"/>
    <property type="match status" value="1"/>
</dbReference>
<feature type="binding site" evidence="18">
    <location>
        <begin position="54"/>
        <end position="58"/>
    </location>
    <ligand>
        <name>(6S)-NADPHX</name>
        <dbReference type="ChEBI" id="CHEBI:64076"/>
    </ligand>
</feature>
<organism evidence="22 23">
    <name type="scientific">Helicobacter felis (strain ATCC 49179 / CCUG 28539 / NCTC 12436 / CS1)</name>
    <dbReference type="NCBI Taxonomy" id="936155"/>
    <lineage>
        <taxon>Bacteria</taxon>
        <taxon>Pseudomonadati</taxon>
        <taxon>Campylobacterota</taxon>
        <taxon>Epsilonproteobacteria</taxon>
        <taxon>Campylobacterales</taxon>
        <taxon>Helicobacteraceae</taxon>
        <taxon>Helicobacter</taxon>
    </lineage>
</organism>
<keyword evidence="6 17" id="KW-0547">Nucleotide-binding</keyword>
<comment type="catalytic activity">
    <reaction evidence="2 18 19">
        <text>(6R)-NADPHX = (6S)-NADPHX</text>
        <dbReference type="Rhea" id="RHEA:32227"/>
        <dbReference type="ChEBI" id="CHEBI:64076"/>
        <dbReference type="ChEBI" id="CHEBI:64077"/>
        <dbReference type="EC" id="5.1.99.6"/>
    </reaction>
</comment>
<evidence type="ECO:0000256" key="4">
    <source>
        <dbReference type="ARBA" id="ARBA00009524"/>
    </source>
</evidence>
<reference evidence="22 23" key="1">
    <citation type="journal article" date="2011" name="Genome Biol. Evol.">
        <title>Comparative whole genome sequence analysis of the carcinogenic bacterial model pathogen Helicobacter felis.</title>
        <authorList>
            <person name="Arnold I.C."/>
            <person name="Zigova Z."/>
            <person name="Holden M."/>
            <person name="Lawley T.D."/>
            <person name="Rad R."/>
            <person name="Dougan G."/>
            <person name="Falkow S."/>
            <person name="Bentley S.D."/>
            <person name="Muller A."/>
        </authorList>
    </citation>
    <scope>NUCLEOTIDE SEQUENCE [LARGE SCALE GENOMIC DNA]</scope>
    <source>
        <strain evidence="23">ATCC 49179 / CCUG 28539 / NCTC 12436 / CS1</strain>
    </source>
</reference>
<feature type="binding site" evidence="18">
    <location>
        <begin position="116"/>
        <end position="122"/>
    </location>
    <ligand>
        <name>(6S)-NADPHX</name>
        <dbReference type="ChEBI" id="CHEBI:64076"/>
    </ligand>
</feature>
<dbReference type="GO" id="GO:0110051">
    <property type="term" value="P:metabolite repair"/>
    <property type="evidence" value="ECO:0007669"/>
    <property type="project" value="TreeGrafter"/>
</dbReference>
<evidence type="ECO:0000256" key="13">
    <source>
        <dbReference type="ARBA" id="ARBA00023268"/>
    </source>
</evidence>
<gene>
    <name evidence="17" type="primary">nnrD</name>
    <name evidence="18" type="synonym">nnrE</name>
    <name evidence="22" type="ordered locus">Hfelis_13380</name>
</gene>
<evidence type="ECO:0000256" key="5">
    <source>
        <dbReference type="ARBA" id="ARBA00022723"/>
    </source>
</evidence>
<evidence type="ECO:0000256" key="19">
    <source>
        <dbReference type="PIRNR" id="PIRNR017184"/>
    </source>
</evidence>
<dbReference type="Pfam" id="PF01256">
    <property type="entry name" value="Carb_kinase"/>
    <property type="match status" value="1"/>
</dbReference>
<comment type="function">
    <text evidence="14 19">Bifunctional enzyme that catalyzes the epimerization of the S- and R-forms of NAD(P)HX and the dehydration of the S-form of NAD(P)HX at the expense of ADP, which is converted to AMP. This allows the repair of both epimers of NAD(P)HX, a damaged form of NAD(P)H that is a result of enzymatic or heat-dependent hydration.</text>
</comment>
<keyword evidence="5 18" id="KW-0479">Metal-binding</keyword>
<comment type="function">
    <text evidence="17">Catalyzes the dehydration of the S-form of NAD(P)HX at the expense of ADP, which is converted to AMP. Together with NAD(P)HX epimerase, which catalyzes the epimerization of the S- and R-forms, the enzyme allows the repair of both epimers of NAD(P)HX, a damaged form of NAD(P)H that is a result of enzymatic or heat-dependent hydration.</text>
</comment>
<dbReference type="GO" id="GO:0052855">
    <property type="term" value="F:ADP-dependent NAD(P)H-hydrate dehydratase activity"/>
    <property type="evidence" value="ECO:0007669"/>
    <property type="project" value="UniProtKB-UniRule"/>
</dbReference>
<dbReference type="PANTHER" id="PTHR12592">
    <property type="entry name" value="ATP-DEPENDENT (S)-NAD(P)H-HYDRATE DEHYDRATASE FAMILY MEMBER"/>
    <property type="match status" value="1"/>
</dbReference>
<feature type="binding site" evidence="17">
    <location>
        <position position="242"/>
    </location>
    <ligand>
        <name>(6S)-NADPHX</name>
        <dbReference type="ChEBI" id="CHEBI:64076"/>
    </ligand>
</feature>
<dbReference type="InterPro" id="IPR000631">
    <property type="entry name" value="CARKD"/>
</dbReference>
<comment type="subunit">
    <text evidence="17">Homotetramer.</text>
</comment>
<dbReference type="InterPro" id="IPR030677">
    <property type="entry name" value="Nnr"/>
</dbReference>
<evidence type="ECO:0000256" key="18">
    <source>
        <dbReference type="HAMAP-Rule" id="MF_01966"/>
    </source>
</evidence>
<dbReference type="EC" id="4.2.1.136" evidence="19"/>
<evidence type="ECO:0000256" key="7">
    <source>
        <dbReference type="ARBA" id="ARBA00022840"/>
    </source>
</evidence>
<keyword evidence="12 17" id="KW-0456">Lyase</keyword>
<comment type="catalytic activity">
    <reaction evidence="15 17 19">
        <text>(6S)-NADHX + ADP = AMP + phosphate + NADH + H(+)</text>
        <dbReference type="Rhea" id="RHEA:32223"/>
        <dbReference type="ChEBI" id="CHEBI:15378"/>
        <dbReference type="ChEBI" id="CHEBI:43474"/>
        <dbReference type="ChEBI" id="CHEBI:57945"/>
        <dbReference type="ChEBI" id="CHEBI:64074"/>
        <dbReference type="ChEBI" id="CHEBI:456215"/>
        <dbReference type="ChEBI" id="CHEBI:456216"/>
        <dbReference type="EC" id="4.2.1.136"/>
    </reaction>
</comment>
<dbReference type="EC" id="5.1.99.6" evidence="19"/>
<dbReference type="GeneID" id="36133514"/>
<dbReference type="PROSITE" id="PS01050">
    <property type="entry name" value="YJEF_C_2"/>
    <property type="match status" value="1"/>
</dbReference>
<keyword evidence="10 17" id="KW-0520">NAD</keyword>
<dbReference type="SUPFAM" id="SSF64153">
    <property type="entry name" value="YjeF N-terminal domain-like"/>
    <property type="match status" value="1"/>
</dbReference>
<dbReference type="HAMAP" id="MF_01965">
    <property type="entry name" value="NADHX_dehydratase"/>
    <property type="match status" value="1"/>
</dbReference>
<keyword evidence="9 18" id="KW-0630">Potassium</keyword>
<keyword evidence="7 17" id="KW-0067">ATP-binding</keyword>
<feature type="binding site" evidence="18">
    <location>
        <position position="148"/>
    </location>
    <ligand>
        <name>K(+)</name>
        <dbReference type="ChEBI" id="CHEBI:29103"/>
    </ligand>
</feature>
<feature type="binding site" evidence="17">
    <location>
        <position position="408"/>
    </location>
    <ligand>
        <name>(6S)-NADPHX</name>
        <dbReference type="ChEBI" id="CHEBI:64076"/>
    </ligand>
</feature>
<dbReference type="Proteomes" id="UP000007934">
    <property type="component" value="Chromosome"/>
</dbReference>
<dbReference type="AlphaFoldDB" id="E7AA03"/>
<dbReference type="KEGG" id="hfe:HFELIS_13380"/>
<evidence type="ECO:0000256" key="17">
    <source>
        <dbReference type="HAMAP-Rule" id="MF_01965"/>
    </source>
</evidence>
<feature type="binding site" evidence="17">
    <location>
        <begin position="379"/>
        <end position="383"/>
    </location>
    <ligand>
        <name>AMP</name>
        <dbReference type="ChEBI" id="CHEBI:456215"/>
    </ligand>
</feature>
<evidence type="ECO:0000256" key="8">
    <source>
        <dbReference type="ARBA" id="ARBA00022857"/>
    </source>
</evidence>
<dbReference type="CDD" id="cd01171">
    <property type="entry name" value="YXKO-related"/>
    <property type="match status" value="1"/>
</dbReference>
<evidence type="ECO:0000259" key="20">
    <source>
        <dbReference type="PROSITE" id="PS51383"/>
    </source>
</evidence>
<feature type="binding site" evidence="18">
    <location>
        <position position="112"/>
    </location>
    <ligand>
        <name>K(+)</name>
        <dbReference type="ChEBI" id="CHEBI:29103"/>
    </ligand>
</feature>
<feature type="domain" description="YjeF N-terminal" evidence="21">
    <location>
        <begin position="8"/>
        <end position="201"/>
    </location>
</feature>
<evidence type="ECO:0000256" key="15">
    <source>
        <dbReference type="ARBA" id="ARBA00048238"/>
    </source>
</evidence>
<comment type="cofactor">
    <cofactor evidence="18 19">
        <name>K(+)</name>
        <dbReference type="ChEBI" id="CHEBI:29103"/>
    </cofactor>
    <text evidence="18 19">Binds 1 potassium ion per subunit.</text>
</comment>
<sequence length="460" mass="49133">MQFVYSSTRELDARAQEKFHVSAELLMENAAMALQQAIYKHPPQRVLVVCGGGDNGGDGYALARHLQGSAYEVCCYAHKPPKSALCQLQFERTRRAGVRMLDQIEPCGIVLDCLYGSGFKGELSAQDQDLITRLNTMSGVKIACDVPSGLDSQGRVSALAFKADTTISMGALKSALFSDVAKDFVGEIVVGDLGIGRAPYEEPSDLFLLEEKDLILPLRSKHNVHKGYFGHVGVWVGTQRGAGFLAGLSALKFGAGLVSVLGDHALVEQKPLELMYAPDIPSQANAFVMGMGMGTPPPCLEQMLEQAPCVLDADMFYLPHLKEILEGSSQLVLTPHPKEFAALLQAIGFKVDLSQVLESRLGYLQAFSHAYPHVVVLLKGANTYIAHHEQIYINNLGAPSLAKGGSGDVLAGMVGALLAQGYSPLDAAISASLAHALAGRSEAQSYALTPTSLINHLSGL</sequence>
<accession>E7AA03</accession>
<dbReference type="Pfam" id="PF03853">
    <property type="entry name" value="YjeF_N"/>
    <property type="match status" value="1"/>
</dbReference>
<proteinExistence type="inferred from homology"/>
<comment type="similarity">
    <text evidence="3 19">In the N-terminal section; belongs to the NnrE/AIBP family.</text>
</comment>
<feature type="binding site" evidence="18">
    <location>
        <position position="145"/>
    </location>
    <ligand>
        <name>(6S)-NADPHX</name>
        <dbReference type="ChEBI" id="CHEBI:64076"/>
    </ligand>
</feature>
<protein>
    <recommendedName>
        <fullName evidence="19">Bifunctional NAD(P)H-hydrate repair enzyme</fullName>
    </recommendedName>
    <alternativeName>
        <fullName evidence="19">Nicotinamide nucleotide repair protein</fullName>
    </alternativeName>
    <domain>
        <recommendedName>
            <fullName evidence="19">ADP-dependent (S)-NAD(P)H-hydrate dehydratase</fullName>
            <ecNumber evidence="19">4.2.1.136</ecNumber>
        </recommendedName>
        <alternativeName>
            <fullName evidence="19">ADP-dependent NAD(P)HX dehydratase</fullName>
        </alternativeName>
    </domain>
    <domain>
        <recommendedName>
            <fullName evidence="19">NAD(P)H-hydrate epimerase</fullName>
            <ecNumber evidence="19">5.1.99.6</ecNumber>
        </recommendedName>
    </domain>
</protein>
<dbReference type="GO" id="GO:0046496">
    <property type="term" value="P:nicotinamide nucleotide metabolic process"/>
    <property type="evidence" value="ECO:0007669"/>
    <property type="project" value="UniProtKB-UniRule"/>
</dbReference>
<feature type="binding site" evidence="17">
    <location>
        <position position="407"/>
    </location>
    <ligand>
        <name>AMP</name>
        <dbReference type="ChEBI" id="CHEBI:456215"/>
    </ligand>
</feature>
<dbReference type="Gene3D" id="3.40.50.10260">
    <property type="entry name" value="YjeF N-terminal domain"/>
    <property type="match status" value="1"/>
</dbReference>
<evidence type="ECO:0000256" key="14">
    <source>
        <dbReference type="ARBA" id="ARBA00025153"/>
    </source>
</evidence>
<comment type="caution">
    <text evidence="18">Lacks conserved residue(s) required for the propagation of feature annotation.</text>
</comment>
<comment type="function">
    <text evidence="18">Catalyzes the epimerization of the S- and R-forms of NAD(P)HX, a damaged form of NAD(P)H that is a result of enzymatic or heat-dependent hydration. This is a prerequisite for the S-specific NAD(P)H-hydrate dehydratase to allow the repair of both epimers of NAD(P)HX.</text>
</comment>
<evidence type="ECO:0000256" key="1">
    <source>
        <dbReference type="ARBA" id="ARBA00000013"/>
    </source>
</evidence>
<dbReference type="EMBL" id="FQ670179">
    <property type="protein sequence ID" value="CBY83422.1"/>
    <property type="molecule type" value="Genomic_DNA"/>
</dbReference>
<evidence type="ECO:0000256" key="11">
    <source>
        <dbReference type="ARBA" id="ARBA00023235"/>
    </source>
</evidence>
<dbReference type="PIRSF" id="PIRSF017184">
    <property type="entry name" value="Nnr"/>
    <property type="match status" value="1"/>
</dbReference>
<dbReference type="PANTHER" id="PTHR12592:SF0">
    <property type="entry name" value="ATP-DEPENDENT (S)-NAD(P)H-HYDRATE DEHYDRATASE"/>
    <property type="match status" value="1"/>
</dbReference>
<feature type="domain" description="YjeF C-terminal" evidence="20">
    <location>
        <begin position="209"/>
        <end position="460"/>
    </location>
</feature>
<evidence type="ECO:0000256" key="2">
    <source>
        <dbReference type="ARBA" id="ARBA00000909"/>
    </source>
</evidence>
<feature type="binding site" evidence="17">
    <location>
        <position position="336"/>
    </location>
    <ligand>
        <name>(6S)-NADPHX</name>
        <dbReference type="ChEBI" id="CHEBI:64076"/>
    </ligand>
</feature>
<feature type="binding site" evidence="17">
    <location>
        <position position="292"/>
    </location>
    <ligand>
        <name>(6S)-NADPHX</name>
        <dbReference type="ChEBI" id="CHEBI:64076"/>
    </ligand>
</feature>
<dbReference type="PROSITE" id="PS51385">
    <property type="entry name" value="YJEF_N"/>
    <property type="match status" value="1"/>
</dbReference>
<dbReference type="HAMAP" id="MF_01966">
    <property type="entry name" value="NADHX_epimerase"/>
    <property type="match status" value="1"/>
</dbReference>
<dbReference type="RefSeq" id="WP_013469786.1">
    <property type="nucleotide sequence ID" value="NC_014810.2"/>
</dbReference>
<evidence type="ECO:0000256" key="3">
    <source>
        <dbReference type="ARBA" id="ARBA00006001"/>
    </source>
</evidence>
<dbReference type="InterPro" id="IPR029056">
    <property type="entry name" value="Ribokinase-like"/>
</dbReference>
<dbReference type="GO" id="GO:0005524">
    <property type="term" value="F:ATP binding"/>
    <property type="evidence" value="ECO:0007669"/>
    <property type="project" value="UniProtKB-UniRule"/>
</dbReference>
<dbReference type="NCBIfam" id="TIGR00197">
    <property type="entry name" value="yjeF_nterm"/>
    <property type="match status" value="1"/>
</dbReference>
<comment type="similarity">
    <text evidence="17">Belongs to the NnrD/CARKD family.</text>
</comment>